<evidence type="ECO:0000256" key="7">
    <source>
        <dbReference type="ARBA" id="ARBA00022679"/>
    </source>
</evidence>
<dbReference type="InterPro" id="IPR036950">
    <property type="entry name" value="PBP_transglycosylase"/>
</dbReference>
<evidence type="ECO:0000256" key="11">
    <source>
        <dbReference type="ARBA" id="ARBA00049902"/>
    </source>
</evidence>
<dbReference type="GO" id="GO:0009252">
    <property type="term" value="P:peptidoglycan biosynthetic process"/>
    <property type="evidence" value="ECO:0007669"/>
    <property type="project" value="UniProtKB-UniPathway"/>
</dbReference>
<dbReference type="GO" id="GO:0008658">
    <property type="term" value="F:penicillin binding"/>
    <property type="evidence" value="ECO:0007669"/>
    <property type="project" value="InterPro"/>
</dbReference>
<keyword evidence="7" id="KW-0808">Transferase</keyword>
<name>A0A4R3MZU6_9GAMM</name>
<evidence type="ECO:0000256" key="4">
    <source>
        <dbReference type="ARBA" id="ARBA00022645"/>
    </source>
</evidence>
<accession>A0A4R3MZU6</accession>
<evidence type="ECO:0000259" key="14">
    <source>
        <dbReference type="Pfam" id="PF06832"/>
    </source>
</evidence>
<feature type="domain" description="Glycosyl transferase family 51" evidence="13">
    <location>
        <begin position="70"/>
        <end position="236"/>
    </location>
</feature>
<feature type="domain" description="Penicillin-binding protein transpeptidase" evidence="12">
    <location>
        <begin position="314"/>
        <end position="550"/>
    </location>
</feature>
<dbReference type="SUPFAM" id="SSF53955">
    <property type="entry name" value="Lysozyme-like"/>
    <property type="match status" value="1"/>
</dbReference>
<dbReference type="Gene3D" id="1.10.3810.10">
    <property type="entry name" value="Biosynthetic peptidoglycan transglycosylase-like"/>
    <property type="match status" value="1"/>
</dbReference>
<dbReference type="Pfam" id="PF00905">
    <property type="entry name" value="Transpeptidase"/>
    <property type="match status" value="1"/>
</dbReference>
<evidence type="ECO:0000256" key="5">
    <source>
        <dbReference type="ARBA" id="ARBA00022670"/>
    </source>
</evidence>
<dbReference type="InterPro" id="IPR001264">
    <property type="entry name" value="Glyco_trans_51"/>
</dbReference>
<dbReference type="GO" id="GO:0004180">
    <property type="term" value="F:carboxypeptidase activity"/>
    <property type="evidence" value="ECO:0007669"/>
    <property type="project" value="UniProtKB-KW"/>
</dbReference>
<dbReference type="Pfam" id="PF06832">
    <property type="entry name" value="BiPBP_C"/>
    <property type="match status" value="1"/>
</dbReference>
<dbReference type="InterPro" id="IPR050396">
    <property type="entry name" value="Glycosyltr_51/Transpeptidase"/>
</dbReference>
<dbReference type="InterPro" id="IPR012338">
    <property type="entry name" value="Beta-lactam/transpept-like"/>
</dbReference>
<dbReference type="Pfam" id="PF00912">
    <property type="entry name" value="Transgly"/>
    <property type="match status" value="1"/>
</dbReference>
<dbReference type="GO" id="GO:0030288">
    <property type="term" value="C:outer membrane-bounded periplasmic space"/>
    <property type="evidence" value="ECO:0007669"/>
    <property type="project" value="TreeGrafter"/>
</dbReference>
<organism evidence="15 16">
    <name type="scientific">Thiobaca trueperi</name>
    <dbReference type="NCBI Taxonomy" id="127458"/>
    <lineage>
        <taxon>Bacteria</taxon>
        <taxon>Pseudomonadati</taxon>
        <taxon>Pseudomonadota</taxon>
        <taxon>Gammaproteobacteria</taxon>
        <taxon>Chromatiales</taxon>
        <taxon>Chromatiaceae</taxon>
        <taxon>Thiobaca</taxon>
    </lineage>
</organism>
<evidence type="ECO:0000256" key="10">
    <source>
        <dbReference type="ARBA" id="ARBA00044770"/>
    </source>
</evidence>
<keyword evidence="8" id="KW-0378">Hydrolase</keyword>
<protein>
    <recommendedName>
        <fullName evidence="10">peptidoglycan glycosyltransferase</fullName>
        <ecNumber evidence="10">2.4.99.28</ecNumber>
    </recommendedName>
</protein>
<dbReference type="SUPFAM" id="SSF56601">
    <property type="entry name" value="beta-lactamase/transpeptidase-like"/>
    <property type="match status" value="1"/>
</dbReference>
<dbReference type="InterPro" id="IPR023346">
    <property type="entry name" value="Lysozyme-like_dom_sf"/>
</dbReference>
<keyword evidence="4" id="KW-0121">Carboxypeptidase</keyword>
<keyword evidence="5" id="KW-0645">Protease</keyword>
<evidence type="ECO:0000259" key="12">
    <source>
        <dbReference type="Pfam" id="PF00905"/>
    </source>
</evidence>
<keyword evidence="9" id="KW-0511">Multifunctional enzyme</keyword>
<reference evidence="15 16" key="1">
    <citation type="submission" date="2019-03" db="EMBL/GenBank/DDBJ databases">
        <title>Genomic Encyclopedia of Type Strains, Phase IV (KMG-IV): sequencing the most valuable type-strain genomes for metagenomic binning, comparative biology and taxonomic classification.</title>
        <authorList>
            <person name="Goeker M."/>
        </authorList>
    </citation>
    <scope>NUCLEOTIDE SEQUENCE [LARGE SCALE GENOMIC DNA]</scope>
    <source>
        <strain evidence="15 16">DSM 13587</strain>
    </source>
</reference>
<dbReference type="PANTHER" id="PTHR32282">
    <property type="entry name" value="BINDING PROTEIN TRANSPEPTIDASE, PUTATIVE-RELATED"/>
    <property type="match status" value="1"/>
</dbReference>
<dbReference type="AlphaFoldDB" id="A0A4R3MZU6"/>
<dbReference type="InterPro" id="IPR009647">
    <property type="entry name" value="PBP_C"/>
</dbReference>
<evidence type="ECO:0000313" key="16">
    <source>
        <dbReference type="Proteomes" id="UP000295717"/>
    </source>
</evidence>
<evidence type="ECO:0000256" key="6">
    <source>
        <dbReference type="ARBA" id="ARBA00022676"/>
    </source>
</evidence>
<dbReference type="GO" id="GO:0006508">
    <property type="term" value="P:proteolysis"/>
    <property type="evidence" value="ECO:0007669"/>
    <property type="project" value="UniProtKB-KW"/>
</dbReference>
<dbReference type="UniPathway" id="UPA00219"/>
<dbReference type="EMBL" id="SMAO01000003">
    <property type="protein sequence ID" value="TCT22238.1"/>
    <property type="molecule type" value="Genomic_DNA"/>
</dbReference>
<comment type="similarity">
    <text evidence="3">In the N-terminal section; belongs to the glycosyltransferase 51 family.</text>
</comment>
<evidence type="ECO:0000259" key="13">
    <source>
        <dbReference type="Pfam" id="PF00912"/>
    </source>
</evidence>
<dbReference type="InterPro" id="IPR001460">
    <property type="entry name" value="PCN-bd_Tpept"/>
</dbReference>
<comment type="similarity">
    <text evidence="2">In the C-terminal section; belongs to the transpeptidase family.</text>
</comment>
<evidence type="ECO:0000313" key="15">
    <source>
        <dbReference type="EMBL" id="TCT22238.1"/>
    </source>
</evidence>
<dbReference type="EC" id="2.4.99.28" evidence="10"/>
<evidence type="ECO:0000256" key="9">
    <source>
        <dbReference type="ARBA" id="ARBA00023268"/>
    </source>
</evidence>
<comment type="catalytic activity">
    <reaction evidence="11">
        <text>[GlcNAc-(1-&gt;4)-Mur2Ac(oyl-L-Ala-gamma-D-Glu-L-Lys-D-Ala-D-Ala)](n)-di-trans,octa-cis-undecaprenyl diphosphate + beta-D-GlcNAc-(1-&gt;4)-Mur2Ac(oyl-L-Ala-gamma-D-Glu-L-Lys-D-Ala-D-Ala)-di-trans,octa-cis-undecaprenyl diphosphate = [GlcNAc-(1-&gt;4)-Mur2Ac(oyl-L-Ala-gamma-D-Glu-L-Lys-D-Ala-D-Ala)](n+1)-di-trans,octa-cis-undecaprenyl diphosphate + di-trans,octa-cis-undecaprenyl diphosphate + H(+)</text>
        <dbReference type="Rhea" id="RHEA:23708"/>
        <dbReference type="Rhea" id="RHEA-COMP:9602"/>
        <dbReference type="Rhea" id="RHEA-COMP:9603"/>
        <dbReference type="ChEBI" id="CHEBI:15378"/>
        <dbReference type="ChEBI" id="CHEBI:58405"/>
        <dbReference type="ChEBI" id="CHEBI:60033"/>
        <dbReference type="ChEBI" id="CHEBI:78435"/>
        <dbReference type="EC" id="2.4.99.28"/>
    </reaction>
</comment>
<evidence type="ECO:0000256" key="1">
    <source>
        <dbReference type="ARBA" id="ARBA00004752"/>
    </source>
</evidence>
<evidence type="ECO:0000256" key="2">
    <source>
        <dbReference type="ARBA" id="ARBA00007090"/>
    </source>
</evidence>
<gene>
    <name evidence="15" type="ORF">EDC35_103337</name>
</gene>
<evidence type="ECO:0000256" key="3">
    <source>
        <dbReference type="ARBA" id="ARBA00007739"/>
    </source>
</evidence>
<dbReference type="NCBIfam" id="TIGR02073">
    <property type="entry name" value="PBP_1c"/>
    <property type="match status" value="1"/>
</dbReference>
<sequence length="728" mass="78228">MYPVPHPWCHMPKIRHFLIVVGLLAVCMLSVRIGFDSLIAATALPDTRPVTSPQILDRNGHLLRPFTVANGRWRLPVSLDEIDPAYLDMLIAIEDRRFRDHAGVDPRAFVRAAWQYLRNGRIVSGGSTLTMQLARLLDGGSTRQVSGKLHQIRAALALERRLDKDAILSAYLTLAPFGGNLEGVRAASLAWLGKEPRRLTAAESALLVALPQAPETRRPDRDPAAIRRARDRILVRAKTSGVIDDIELAAALREPVPGQRRPFPMLAAHLTWRQHRAHPTLATRHLTLDAGLQRRLETLAAERAPVLGDKVSVAILAVDHSSGEILASVGSANLFDDGRRGYIDMTRAVRSPGSTLKPLIYGLAFEDGVAHPESLIEDRPSGFAGYVPTNFDRDFQGTVTVRRALQLSLNIPAIRLLDAVGPARLVARMRRAGVRPQLPDLSPPGLAIGLGGVGVTLTDLVRLYAAIARGGAAVELRETLVTVQKPLSHSGPFSPSPQPLSREGRGALTATVLDERAAWSVASILAGAPAPVHALSGHLAFKTGTSYGYRDAWAIGFDGRHVIGVWTGRADGAPVPGLVGIDAAAPILFDAFARLGPRVPLRPAPPGILTATSADLPPPLRRVLDARQKNVAGITENPPEIAYPPAGSRIDLGLSAQSNAPQTDSRAVNLVLKVRGGTPPFTWFANGLPIAREPFARSARWIPDGPGYVTLSVVDGRGLAARVMAFLE</sequence>
<feature type="domain" description="Penicillin-binding C-terminal" evidence="14">
    <location>
        <begin position="635"/>
        <end position="723"/>
    </location>
</feature>
<comment type="caution">
    <text evidence="15">The sequence shown here is derived from an EMBL/GenBank/DDBJ whole genome shotgun (WGS) entry which is preliminary data.</text>
</comment>
<dbReference type="Proteomes" id="UP000295717">
    <property type="component" value="Unassembled WGS sequence"/>
</dbReference>
<keyword evidence="6" id="KW-0328">Glycosyltransferase</keyword>
<keyword evidence="16" id="KW-1185">Reference proteome</keyword>
<dbReference type="InterPro" id="IPR011815">
    <property type="entry name" value="PBP_1c"/>
</dbReference>
<dbReference type="PANTHER" id="PTHR32282:SF15">
    <property type="entry name" value="PENICILLIN-BINDING PROTEIN 1C"/>
    <property type="match status" value="1"/>
</dbReference>
<dbReference type="Gene3D" id="3.40.710.10">
    <property type="entry name" value="DD-peptidase/beta-lactamase superfamily"/>
    <property type="match status" value="1"/>
</dbReference>
<comment type="pathway">
    <text evidence="1">Cell wall biogenesis; peptidoglycan biosynthesis.</text>
</comment>
<evidence type="ECO:0000256" key="8">
    <source>
        <dbReference type="ARBA" id="ARBA00022801"/>
    </source>
</evidence>
<proteinExistence type="inferred from homology"/>
<dbReference type="GO" id="GO:0008955">
    <property type="term" value="F:peptidoglycan glycosyltransferase activity"/>
    <property type="evidence" value="ECO:0007669"/>
    <property type="project" value="UniProtKB-EC"/>
</dbReference>